<gene>
    <name evidence="1" type="ORF">MCHLO_04143</name>
</gene>
<organism evidence="1 2">
    <name type="scientific">Mycena chlorophos</name>
    <name type="common">Agaric fungus</name>
    <name type="synonym">Agaricus chlorophos</name>
    <dbReference type="NCBI Taxonomy" id="658473"/>
    <lineage>
        <taxon>Eukaryota</taxon>
        <taxon>Fungi</taxon>
        <taxon>Dikarya</taxon>
        <taxon>Basidiomycota</taxon>
        <taxon>Agaricomycotina</taxon>
        <taxon>Agaricomycetes</taxon>
        <taxon>Agaricomycetidae</taxon>
        <taxon>Agaricales</taxon>
        <taxon>Marasmiineae</taxon>
        <taxon>Mycenaceae</taxon>
        <taxon>Mycena</taxon>
    </lineage>
</organism>
<dbReference type="EMBL" id="DF842649">
    <property type="protein sequence ID" value="GAT46639.1"/>
    <property type="molecule type" value="Genomic_DNA"/>
</dbReference>
<protein>
    <recommendedName>
        <fullName evidence="3">F-box domain-containing protein</fullName>
    </recommendedName>
</protein>
<accession>A0ABQ0L660</accession>
<keyword evidence="2" id="KW-1185">Reference proteome</keyword>
<evidence type="ECO:0008006" key="3">
    <source>
        <dbReference type="Google" id="ProtNLM"/>
    </source>
</evidence>
<evidence type="ECO:0000313" key="2">
    <source>
        <dbReference type="Proteomes" id="UP000815677"/>
    </source>
</evidence>
<proteinExistence type="predicted"/>
<evidence type="ECO:0000313" key="1">
    <source>
        <dbReference type="EMBL" id="GAT46639.1"/>
    </source>
</evidence>
<sequence length="129" mass="14331">MPGPLAEGLDARSSVFRDLTLLEVGDSDPDWDQTALEPSADSDPRILSFICALPRLTHLGLYSTLSSATLRTLLNGCHKLQLLVFTLSSTMQEAYSSIEWATTLPIRDPRIVVSVWRDWPECVDWDGPT</sequence>
<dbReference type="Proteomes" id="UP000815677">
    <property type="component" value="Unassembled WGS sequence"/>
</dbReference>
<name>A0ABQ0L660_MYCCL</name>
<reference evidence="1" key="1">
    <citation type="submission" date="2014-09" db="EMBL/GenBank/DDBJ databases">
        <title>Genome sequence of the luminous mushroom Mycena chlorophos for searching fungal bioluminescence genes.</title>
        <authorList>
            <person name="Tanaka Y."/>
            <person name="Kasuga D."/>
            <person name="Oba Y."/>
            <person name="Hase S."/>
            <person name="Sato K."/>
            <person name="Oba Y."/>
            <person name="Sakakibara Y."/>
        </authorList>
    </citation>
    <scope>NUCLEOTIDE SEQUENCE</scope>
</reference>